<feature type="compositionally biased region" description="Basic residues" evidence="1">
    <location>
        <begin position="119"/>
        <end position="129"/>
    </location>
</feature>
<protein>
    <submittedName>
        <fullName evidence="2">Uncharacterized protein</fullName>
    </submittedName>
</protein>
<dbReference type="EMBL" id="CVLB01000034">
    <property type="protein sequence ID" value="CRF35874.1"/>
    <property type="molecule type" value="Genomic_DNA"/>
</dbReference>
<name>A0A0G4KB97_9SPIR</name>
<accession>A0A0G4KB97</accession>
<feature type="region of interest" description="Disordered" evidence="1">
    <location>
        <begin position="102"/>
        <end position="138"/>
    </location>
</feature>
<organism evidence="2 3">
    <name type="scientific">Brachyspira suanatina</name>
    <dbReference type="NCBI Taxonomy" id="381802"/>
    <lineage>
        <taxon>Bacteria</taxon>
        <taxon>Pseudomonadati</taxon>
        <taxon>Spirochaetota</taxon>
        <taxon>Spirochaetia</taxon>
        <taxon>Brachyspirales</taxon>
        <taxon>Brachyspiraceae</taxon>
        <taxon>Brachyspira</taxon>
    </lineage>
</organism>
<dbReference type="AlphaFoldDB" id="A0A0G4KB97"/>
<evidence type="ECO:0000313" key="3">
    <source>
        <dbReference type="Proteomes" id="UP000043763"/>
    </source>
</evidence>
<keyword evidence="3" id="KW-1185">Reference proteome</keyword>
<gene>
    <name evidence="2" type="ORF">BRSU_2890</name>
</gene>
<evidence type="ECO:0000313" key="2">
    <source>
        <dbReference type="EMBL" id="CRF35874.1"/>
    </source>
</evidence>
<sequence length="138" mass="15740">MEIVIKDLEEFSKKKAVYAKLGDYNINVNDLSLKIALKLNDYYNSVKALEDVDSEQIINEIVIPIIQRSHPDVSKEKISEDFNYDQLMKIMQMAFESYLRAGSDSKETKESKSDQGVNNKKKKANKNRTNKIVGTSSS</sequence>
<proteinExistence type="predicted"/>
<reference evidence="3" key="1">
    <citation type="submission" date="2015-04" db="EMBL/GenBank/DDBJ databases">
        <authorList>
            <person name="Mushtaq Mamoona"/>
        </authorList>
    </citation>
    <scope>NUCLEOTIDE SEQUENCE [LARGE SCALE GENOMIC DNA]</scope>
    <source>
        <strain evidence="3">AN4859/03</strain>
    </source>
</reference>
<evidence type="ECO:0000256" key="1">
    <source>
        <dbReference type="SAM" id="MobiDB-lite"/>
    </source>
</evidence>
<dbReference type="Proteomes" id="UP000043763">
    <property type="component" value="Unassembled WGS sequence"/>
</dbReference>
<feature type="compositionally biased region" description="Basic and acidic residues" evidence="1">
    <location>
        <begin position="103"/>
        <end position="113"/>
    </location>
</feature>